<dbReference type="GO" id="GO:0004974">
    <property type="term" value="F:leukotriene receptor activity"/>
    <property type="evidence" value="ECO:0007669"/>
    <property type="project" value="UniProtKB-ARBA"/>
</dbReference>
<dbReference type="STRING" id="7897.ENSLACP00000019667"/>
<protein>
    <recommendedName>
        <fullName evidence="13">G-protein coupled receptors family 1 profile domain-containing protein</fullName>
    </recommendedName>
</protein>
<keyword evidence="3" id="KW-0597">Phosphoprotein</keyword>
<dbReference type="GO" id="GO:0007200">
    <property type="term" value="P:phospholipase C-activating G protein-coupled receptor signaling pathway"/>
    <property type="evidence" value="ECO:0007669"/>
    <property type="project" value="TreeGrafter"/>
</dbReference>
<evidence type="ECO:0000256" key="6">
    <source>
        <dbReference type="ARBA" id="ARBA00023040"/>
    </source>
</evidence>
<feature type="transmembrane region" description="Helical" evidence="12">
    <location>
        <begin position="78"/>
        <end position="99"/>
    </location>
</feature>
<evidence type="ECO:0000256" key="9">
    <source>
        <dbReference type="ARBA" id="ARBA00023180"/>
    </source>
</evidence>
<dbReference type="InParanoid" id="H3BCP6"/>
<dbReference type="PROSITE" id="PS50262">
    <property type="entry name" value="G_PROTEIN_RECEP_F1_2"/>
    <property type="match status" value="1"/>
</dbReference>
<comment type="subcellular location">
    <subcellularLocation>
        <location evidence="1">Cell membrane</location>
        <topology evidence="1">Multi-pass membrane protein</topology>
    </subcellularLocation>
</comment>
<dbReference type="InterPro" id="IPR017452">
    <property type="entry name" value="GPCR_Rhodpsn_7TM"/>
</dbReference>
<evidence type="ECO:0000256" key="12">
    <source>
        <dbReference type="SAM" id="Phobius"/>
    </source>
</evidence>
<dbReference type="GO" id="GO:0007204">
    <property type="term" value="P:positive regulation of cytosolic calcium ion concentration"/>
    <property type="evidence" value="ECO:0007669"/>
    <property type="project" value="TreeGrafter"/>
</dbReference>
<reference evidence="14" key="3">
    <citation type="submission" date="2025-09" db="UniProtKB">
        <authorList>
            <consortium name="Ensembl"/>
        </authorList>
    </citation>
    <scope>IDENTIFICATION</scope>
</reference>
<evidence type="ECO:0000313" key="15">
    <source>
        <dbReference type="Proteomes" id="UP000008672"/>
    </source>
</evidence>
<dbReference type="OMA" id="VIWTILC"/>
<evidence type="ECO:0000256" key="3">
    <source>
        <dbReference type="ARBA" id="ARBA00022553"/>
    </source>
</evidence>
<accession>H3BCP6</accession>
<feature type="transmembrane region" description="Helical" evidence="12">
    <location>
        <begin position="120"/>
        <end position="142"/>
    </location>
</feature>
<keyword evidence="8" id="KW-0675">Receptor</keyword>
<evidence type="ECO:0000256" key="10">
    <source>
        <dbReference type="ARBA" id="ARBA00023224"/>
    </source>
</evidence>
<dbReference type="PRINTS" id="PR00237">
    <property type="entry name" value="GPCRRHODOPSN"/>
</dbReference>
<dbReference type="PANTHER" id="PTHR24225">
    <property type="entry name" value="CHEMOTACTIC RECEPTOR"/>
    <property type="match status" value="1"/>
</dbReference>
<dbReference type="GO" id="GO:0005886">
    <property type="term" value="C:plasma membrane"/>
    <property type="evidence" value="ECO:0007669"/>
    <property type="project" value="UniProtKB-SubCell"/>
</dbReference>
<feature type="domain" description="G-protein coupled receptors family 1 profile" evidence="13">
    <location>
        <begin position="22"/>
        <end position="264"/>
    </location>
</feature>
<dbReference type="InterPro" id="IPR000826">
    <property type="entry name" value="Formyl_rcpt-rel"/>
</dbReference>
<dbReference type="Ensembl" id="ENSLACT00000019805.1">
    <property type="protein sequence ID" value="ENSLACP00000019667.1"/>
    <property type="gene ID" value="ENSLACG00000017292.1"/>
</dbReference>
<reference evidence="14" key="2">
    <citation type="submission" date="2025-08" db="UniProtKB">
        <authorList>
            <consortium name="Ensembl"/>
        </authorList>
    </citation>
    <scope>IDENTIFICATION</scope>
</reference>
<dbReference type="SMART" id="SM01381">
    <property type="entry name" value="7TM_GPCR_Srsx"/>
    <property type="match status" value="1"/>
</dbReference>
<evidence type="ECO:0000256" key="8">
    <source>
        <dbReference type="ARBA" id="ARBA00023170"/>
    </source>
</evidence>
<evidence type="ECO:0000256" key="4">
    <source>
        <dbReference type="ARBA" id="ARBA00022692"/>
    </source>
</evidence>
<sequence>NEIGTLIACIILGLSCAVGVPGNLFVVWVILRTIKTQSATTVLILHLAISDLIVLVTLPLWIYSLADAWVFGLPFCKLSVYIVYCSMYASVFLIMAMSVERLIAVVYPFRMQRWQQKKGVFHTILLIIWTFSLLLGIPIILVQEMDNFDGKLQCTVHNYTSDHQEVAYLFLETCMGFLIPFSVLFVCYVYIGKRIRQMTYKTKRKSGMLIASVVVAFFVCWFPHHLFNLISIASVLLLAEVSETGVYIAGALAFISSSINPLLYAFAARKFRSSIRLTKMTKLFDQLTQSTRDDGMRELSDVVTQTVAAVLLESDTFVKS</sequence>
<reference evidence="15" key="1">
    <citation type="submission" date="2011-08" db="EMBL/GenBank/DDBJ databases">
        <title>The draft genome of Latimeria chalumnae.</title>
        <authorList>
            <person name="Di Palma F."/>
            <person name="Alfoldi J."/>
            <person name="Johnson J."/>
            <person name="Berlin A."/>
            <person name="Gnerre S."/>
            <person name="Jaffe D."/>
            <person name="MacCallum I."/>
            <person name="Young S."/>
            <person name="Walker B.J."/>
            <person name="Lander E."/>
            <person name="Lindblad-Toh K."/>
        </authorList>
    </citation>
    <scope>NUCLEOTIDE SEQUENCE [LARGE SCALE GENOMIC DNA]</scope>
    <source>
        <strain evidence="15">Wild caught</strain>
    </source>
</reference>
<dbReference type="Gene3D" id="1.20.1070.10">
    <property type="entry name" value="Rhodopsin 7-helix transmembrane proteins"/>
    <property type="match status" value="1"/>
</dbReference>
<keyword evidence="7 12" id="KW-0472">Membrane</keyword>
<dbReference type="EMBL" id="AFYH01042531">
    <property type="status" value="NOT_ANNOTATED_CDS"/>
    <property type="molecule type" value="Genomic_DNA"/>
</dbReference>
<dbReference type="Pfam" id="PF00001">
    <property type="entry name" value="7tm_1"/>
    <property type="match status" value="1"/>
</dbReference>
<dbReference type="SUPFAM" id="SSF81321">
    <property type="entry name" value="Family A G protein-coupled receptor-like"/>
    <property type="match status" value="1"/>
</dbReference>
<dbReference type="FunFam" id="1.20.1070.10:FF:000109">
    <property type="entry name" value="Leukotriene B4 receptor"/>
    <property type="match status" value="1"/>
</dbReference>
<evidence type="ECO:0000256" key="1">
    <source>
        <dbReference type="ARBA" id="ARBA00004651"/>
    </source>
</evidence>
<feature type="transmembrane region" description="Helical" evidence="12">
    <location>
        <begin position="212"/>
        <end position="239"/>
    </location>
</feature>
<proteinExistence type="inferred from homology"/>
<keyword evidence="15" id="KW-1185">Reference proteome</keyword>
<feature type="transmembrane region" description="Helical" evidence="12">
    <location>
        <begin position="166"/>
        <end position="191"/>
    </location>
</feature>
<keyword evidence="10" id="KW-0807">Transducer</keyword>
<feature type="transmembrane region" description="Helical" evidence="12">
    <location>
        <begin position="43"/>
        <end position="66"/>
    </location>
</feature>
<feature type="transmembrane region" description="Helical" evidence="12">
    <location>
        <begin position="6"/>
        <end position="31"/>
    </location>
</feature>
<dbReference type="GO" id="GO:0004875">
    <property type="term" value="F:complement receptor activity"/>
    <property type="evidence" value="ECO:0007669"/>
    <property type="project" value="TreeGrafter"/>
</dbReference>
<keyword evidence="2" id="KW-1003">Cell membrane</keyword>
<keyword evidence="9" id="KW-0325">Glycoprotein</keyword>
<dbReference type="InterPro" id="IPR000276">
    <property type="entry name" value="GPCR_Rhodpsn"/>
</dbReference>
<dbReference type="Proteomes" id="UP000008672">
    <property type="component" value="Unassembled WGS sequence"/>
</dbReference>
<evidence type="ECO:0000256" key="7">
    <source>
        <dbReference type="ARBA" id="ARBA00023136"/>
    </source>
</evidence>
<evidence type="ECO:0000313" key="14">
    <source>
        <dbReference type="Ensembl" id="ENSLACP00000019667.1"/>
    </source>
</evidence>
<evidence type="ECO:0000256" key="5">
    <source>
        <dbReference type="ARBA" id="ARBA00022989"/>
    </source>
</evidence>
<dbReference type="eggNOG" id="KOG3656">
    <property type="taxonomic scope" value="Eukaryota"/>
</dbReference>
<organism evidence="14 15">
    <name type="scientific">Latimeria chalumnae</name>
    <name type="common">Coelacanth</name>
    <dbReference type="NCBI Taxonomy" id="7897"/>
    <lineage>
        <taxon>Eukaryota</taxon>
        <taxon>Metazoa</taxon>
        <taxon>Chordata</taxon>
        <taxon>Craniata</taxon>
        <taxon>Vertebrata</taxon>
        <taxon>Euteleostomi</taxon>
        <taxon>Coelacanthiformes</taxon>
        <taxon>Coelacanthidae</taxon>
        <taxon>Latimeria</taxon>
    </lineage>
</organism>
<keyword evidence="6" id="KW-0297">G-protein coupled receptor</keyword>
<dbReference type="PANTHER" id="PTHR24225:SF72">
    <property type="entry name" value="G-PROTEIN COUPLED RECEPTORS FAMILY 1 PROFILE DOMAIN-CONTAINING PROTEIN-RELATED"/>
    <property type="match status" value="1"/>
</dbReference>
<name>H3BCP6_LATCH</name>
<dbReference type="AlphaFoldDB" id="H3BCP6"/>
<keyword evidence="4 12" id="KW-0812">Transmembrane</keyword>
<evidence type="ECO:0000256" key="11">
    <source>
        <dbReference type="ARBA" id="ARBA00025736"/>
    </source>
</evidence>
<comment type="similarity">
    <text evidence="11">Belongs to the chemokine-like receptor (CMKLR) family.</text>
</comment>
<dbReference type="HOGENOM" id="CLU_009579_8_0_1"/>
<dbReference type="GeneTree" id="ENSGT00950000182966"/>
<keyword evidence="5 12" id="KW-1133">Transmembrane helix</keyword>
<dbReference type="GO" id="GO:0006954">
    <property type="term" value="P:inflammatory response"/>
    <property type="evidence" value="ECO:0007669"/>
    <property type="project" value="TreeGrafter"/>
</dbReference>
<evidence type="ECO:0000259" key="13">
    <source>
        <dbReference type="PROSITE" id="PS50262"/>
    </source>
</evidence>
<evidence type="ECO:0000256" key="2">
    <source>
        <dbReference type="ARBA" id="ARBA00022475"/>
    </source>
</evidence>
<feature type="transmembrane region" description="Helical" evidence="12">
    <location>
        <begin position="245"/>
        <end position="267"/>
    </location>
</feature>